<dbReference type="Proteomes" id="UP000637074">
    <property type="component" value="Unassembled WGS sequence"/>
</dbReference>
<protein>
    <submittedName>
        <fullName evidence="1">Uncharacterized protein</fullName>
    </submittedName>
</protein>
<proteinExistence type="predicted"/>
<gene>
    <name evidence="1" type="ORF">AM1BK_29730</name>
</gene>
<reference evidence="1 2" key="1">
    <citation type="journal article" date="2022" name="Int. J. Syst. Evol. Microbiol.">
        <title>Neobacillus kokaensis sp. nov., isolated from soil.</title>
        <authorList>
            <person name="Yuki K."/>
            <person name="Matsubara H."/>
            <person name="Yamaguchi S."/>
        </authorList>
    </citation>
    <scope>NUCLEOTIDE SEQUENCE [LARGE SCALE GENOMIC DNA]</scope>
    <source>
        <strain evidence="1 2">LOB 377</strain>
    </source>
</reference>
<sequence length="58" mass="6680">MPGAFLFCIAGRYILKSFKNITFYFIGIQNKTNKSDYYIINLLYGGNKSNFNKFPGNI</sequence>
<keyword evidence="2" id="KW-1185">Reference proteome</keyword>
<dbReference type="EMBL" id="BNDS01000012">
    <property type="protein sequence ID" value="GHH99430.1"/>
    <property type="molecule type" value="Genomic_DNA"/>
</dbReference>
<name>A0ABQ3N9L3_9BACI</name>
<evidence type="ECO:0000313" key="1">
    <source>
        <dbReference type="EMBL" id="GHH99430.1"/>
    </source>
</evidence>
<evidence type="ECO:0000313" key="2">
    <source>
        <dbReference type="Proteomes" id="UP000637074"/>
    </source>
</evidence>
<organism evidence="1 2">
    <name type="scientific">Neobacillus kokaensis</name>
    <dbReference type="NCBI Taxonomy" id="2759023"/>
    <lineage>
        <taxon>Bacteria</taxon>
        <taxon>Bacillati</taxon>
        <taxon>Bacillota</taxon>
        <taxon>Bacilli</taxon>
        <taxon>Bacillales</taxon>
        <taxon>Bacillaceae</taxon>
        <taxon>Neobacillus</taxon>
    </lineage>
</organism>
<accession>A0ABQ3N9L3</accession>
<comment type="caution">
    <text evidence="1">The sequence shown here is derived from an EMBL/GenBank/DDBJ whole genome shotgun (WGS) entry which is preliminary data.</text>
</comment>